<dbReference type="Proteomes" id="UP000009173">
    <property type="component" value="Chromosome"/>
</dbReference>
<name>A0A0H3A8S5_NITV4</name>
<dbReference type="Gene3D" id="2.30.30.100">
    <property type="match status" value="1"/>
</dbReference>
<gene>
    <name evidence="1" type="ordered locus">Dvul_1643</name>
</gene>
<evidence type="ECO:0000313" key="2">
    <source>
        <dbReference type="Proteomes" id="UP000009173"/>
    </source>
</evidence>
<reference evidence="2" key="1">
    <citation type="journal article" date="2009" name="Environ. Microbiol.">
        <title>Contribution of mobile genetic elements to Desulfovibrio vulgaris genome plasticity.</title>
        <authorList>
            <person name="Walker C.B."/>
            <person name="Stolyar S."/>
            <person name="Chivian D."/>
            <person name="Pinel N."/>
            <person name="Gabster J.A."/>
            <person name="Dehal P.S."/>
            <person name="He Z."/>
            <person name="Yang Z.K."/>
            <person name="Yen H.C."/>
            <person name="Zhou J."/>
            <person name="Wall J.D."/>
            <person name="Hazen T.C."/>
            <person name="Arkin A.P."/>
            <person name="Stahl D.A."/>
        </authorList>
    </citation>
    <scope>NUCLEOTIDE SEQUENCE [LARGE SCALE GENOMIC DNA]</scope>
    <source>
        <strain evidence="2">DP4</strain>
    </source>
</reference>
<sequence length="121" mass="13086">MAYDIRLVKLVNGELVIGKFDAEADAYKDVAALQTIPTQQGVQMMLMPYGYPFEQGFDGVIERKHVIYEYKSFPDDLKTKYMEACSNLTLSTGGLGGVGGLGLGKPGMGGKVSDLSSLLKK</sequence>
<dbReference type="HOGENOM" id="CLU_169584_0_0_7"/>
<accession>A0A0H3A8S5</accession>
<proteinExistence type="predicted"/>
<dbReference type="KEGG" id="dvl:Dvul_1643"/>
<dbReference type="RefSeq" id="WP_010938727.1">
    <property type="nucleotide sequence ID" value="NC_008751.1"/>
</dbReference>
<evidence type="ECO:0000313" key="1">
    <source>
        <dbReference type="EMBL" id="ABM28660.1"/>
    </source>
</evidence>
<dbReference type="AlphaFoldDB" id="A0A0H3A8S5"/>
<protein>
    <submittedName>
        <fullName evidence="1">Uncharacterized protein</fullName>
    </submittedName>
</protein>
<dbReference type="EMBL" id="CP000527">
    <property type="protein sequence ID" value="ABM28660.1"/>
    <property type="molecule type" value="Genomic_DNA"/>
</dbReference>
<organism evidence="1 2">
    <name type="scientific">Nitratidesulfovibrio vulgaris (strain DP4)</name>
    <name type="common">Desulfovibrio vulgaris</name>
    <dbReference type="NCBI Taxonomy" id="391774"/>
    <lineage>
        <taxon>Bacteria</taxon>
        <taxon>Pseudomonadati</taxon>
        <taxon>Thermodesulfobacteriota</taxon>
        <taxon>Desulfovibrionia</taxon>
        <taxon>Desulfovibrionales</taxon>
        <taxon>Desulfovibrionaceae</taxon>
        <taxon>Nitratidesulfovibrio</taxon>
    </lineage>
</organism>